<comment type="similarity">
    <text evidence="1">Belongs to the universal ribosomal protein uS4 family.</text>
</comment>
<keyword evidence="5" id="KW-0687">Ribonucleoprotein</keyword>
<keyword evidence="10" id="KW-1185">Reference proteome</keyword>
<evidence type="ECO:0000259" key="8">
    <source>
        <dbReference type="SMART" id="SM00363"/>
    </source>
</evidence>
<organism evidence="9 10">
    <name type="scientific">Naematelia encephala</name>
    <dbReference type="NCBI Taxonomy" id="71784"/>
    <lineage>
        <taxon>Eukaryota</taxon>
        <taxon>Fungi</taxon>
        <taxon>Dikarya</taxon>
        <taxon>Basidiomycota</taxon>
        <taxon>Agaricomycotina</taxon>
        <taxon>Tremellomycetes</taxon>
        <taxon>Tremellales</taxon>
        <taxon>Naemateliaceae</taxon>
        <taxon>Naematelia</taxon>
    </lineage>
</organism>
<dbReference type="PROSITE" id="PS50889">
    <property type="entry name" value="S4"/>
    <property type="match status" value="1"/>
</dbReference>
<dbReference type="Proteomes" id="UP000193986">
    <property type="component" value="Unassembled WGS sequence"/>
</dbReference>
<dbReference type="EMBL" id="MCFC01000022">
    <property type="protein sequence ID" value="ORY29952.1"/>
    <property type="molecule type" value="Genomic_DNA"/>
</dbReference>
<accession>A0A1Y2B549</accession>
<dbReference type="SUPFAM" id="SSF55174">
    <property type="entry name" value="Alpha-L RNA-binding motif"/>
    <property type="match status" value="1"/>
</dbReference>
<comment type="caution">
    <text evidence="9">The sequence shown here is derived from an EMBL/GenBank/DDBJ whole genome shotgun (WGS) entry which is preliminary data.</text>
</comment>
<dbReference type="Pfam" id="PF01479">
    <property type="entry name" value="S4"/>
    <property type="match status" value="1"/>
</dbReference>
<evidence type="ECO:0000256" key="3">
    <source>
        <dbReference type="ARBA" id="ARBA00022884"/>
    </source>
</evidence>
<dbReference type="FunCoup" id="A0A1Y2B549">
    <property type="interactions" value="30"/>
</dbReference>
<feature type="region of interest" description="Disordered" evidence="7">
    <location>
        <begin position="225"/>
        <end position="277"/>
    </location>
</feature>
<evidence type="ECO:0000256" key="2">
    <source>
        <dbReference type="ARBA" id="ARBA00022730"/>
    </source>
</evidence>
<dbReference type="Gene3D" id="3.10.290.10">
    <property type="entry name" value="RNA-binding S4 domain"/>
    <property type="match status" value="1"/>
</dbReference>
<evidence type="ECO:0000256" key="7">
    <source>
        <dbReference type="SAM" id="MobiDB-lite"/>
    </source>
</evidence>
<reference evidence="9 10" key="1">
    <citation type="submission" date="2016-07" db="EMBL/GenBank/DDBJ databases">
        <title>Pervasive Adenine N6-methylation of Active Genes in Fungi.</title>
        <authorList>
            <consortium name="DOE Joint Genome Institute"/>
            <person name="Mondo S.J."/>
            <person name="Dannebaum R.O."/>
            <person name="Kuo R.C."/>
            <person name="Labutti K."/>
            <person name="Haridas S."/>
            <person name="Kuo A."/>
            <person name="Salamov A."/>
            <person name="Ahrendt S.R."/>
            <person name="Lipzen A."/>
            <person name="Sullivan W."/>
            <person name="Andreopoulos W.B."/>
            <person name="Clum A."/>
            <person name="Lindquist E."/>
            <person name="Daum C."/>
            <person name="Ramamoorthy G.K."/>
            <person name="Gryganskyi A."/>
            <person name="Culley D."/>
            <person name="Magnuson J.K."/>
            <person name="James T.Y."/>
            <person name="O'Malley M.A."/>
            <person name="Stajich J.E."/>
            <person name="Spatafora J.W."/>
            <person name="Visel A."/>
            <person name="Grigoriev I.V."/>
        </authorList>
    </citation>
    <scope>NUCLEOTIDE SEQUENCE [LARGE SCALE GENOMIC DNA]</scope>
    <source>
        <strain evidence="9 10">68-887.2</strain>
    </source>
</reference>
<feature type="compositionally biased region" description="Polar residues" evidence="7">
    <location>
        <begin position="267"/>
        <end position="277"/>
    </location>
</feature>
<dbReference type="InterPro" id="IPR002942">
    <property type="entry name" value="S4_RNA-bd"/>
</dbReference>
<gene>
    <name evidence="9" type="ORF">BCR39DRAFT_530265</name>
</gene>
<dbReference type="OrthoDB" id="3356781at2759"/>
<dbReference type="SMART" id="SM00363">
    <property type="entry name" value="S4"/>
    <property type="match status" value="1"/>
</dbReference>
<name>A0A1Y2B549_9TREE</name>
<feature type="compositionally biased region" description="Low complexity" evidence="7">
    <location>
        <begin position="229"/>
        <end position="266"/>
    </location>
</feature>
<dbReference type="PANTHER" id="PTHR11831">
    <property type="entry name" value="30S 40S RIBOSOMAL PROTEIN"/>
    <property type="match status" value="1"/>
</dbReference>
<dbReference type="AlphaFoldDB" id="A0A1Y2B549"/>
<dbReference type="GO" id="GO:0019843">
    <property type="term" value="F:rRNA binding"/>
    <property type="evidence" value="ECO:0007669"/>
    <property type="project" value="UniProtKB-KW"/>
</dbReference>
<keyword evidence="3 6" id="KW-0694">RNA-binding</keyword>
<evidence type="ECO:0000313" key="9">
    <source>
        <dbReference type="EMBL" id="ORY29952.1"/>
    </source>
</evidence>
<evidence type="ECO:0000256" key="1">
    <source>
        <dbReference type="ARBA" id="ARBA00007465"/>
    </source>
</evidence>
<dbReference type="PANTHER" id="PTHR11831:SF4">
    <property type="entry name" value="SMALL RIBOSOMAL SUBUNIT PROTEIN US4M"/>
    <property type="match status" value="1"/>
</dbReference>
<dbReference type="STRING" id="71784.A0A1Y2B549"/>
<evidence type="ECO:0000256" key="6">
    <source>
        <dbReference type="PROSITE-ProRule" id="PRU00182"/>
    </source>
</evidence>
<keyword evidence="4" id="KW-0689">Ribosomal protein</keyword>
<dbReference type="InParanoid" id="A0A1Y2B549"/>
<sequence>MKPTASVSMRPVSSRNVFNPKRALPRMSWAPENLFNIWQRSDPDSPKRREADFTRTSFSVFQQRWLAKRLIRGYHGDMIQTKQFERWYLPDRLPIIHENKLDKTAELSKWVEGRERAGGRTLDAKRAKQKERESRSPIGTLMFSQVERRLDVLVFRACFARSVWEARQYVVGGNVKLNGQRVRNPNTLLEPGDIFTVNPRVMQLLQPPAVTAETAEDIEAVEEAETVEAAETGETVTAEATTEGESEPSTSAEASTTAETETGISTPSKPDPNQTYFTLPPYAQPHIFVPAYLLPSYLTCSCVYVRHPTARPGYSEIPSPYDANGTLMSLGWEWFKRKAPRMRTRATRFQAPWSDPKGHLITKK</sequence>
<protein>
    <recommendedName>
        <fullName evidence="8">RNA-binding S4 domain-containing protein</fullName>
    </recommendedName>
</protein>
<dbReference type="GO" id="GO:0042274">
    <property type="term" value="P:ribosomal small subunit biogenesis"/>
    <property type="evidence" value="ECO:0007669"/>
    <property type="project" value="TreeGrafter"/>
</dbReference>
<dbReference type="GO" id="GO:0005763">
    <property type="term" value="C:mitochondrial small ribosomal subunit"/>
    <property type="evidence" value="ECO:0007669"/>
    <property type="project" value="TreeGrafter"/>
</dbReference>
<dbReference type="CDD" id="cd00165">
    <property type="entry name" value="S4"/>
    <property type="match status" value="1"/>
</dbReference>
<dbReference type="InterPro" id="IPR022801">
    <property type="entry name" value="Ribosomal_uS4"/>
</dbReference>
<proteinExistence type="inferred from homology"/>
<evidence type="ECO:0000256" key="5">
    <source>
        <dbReference type="ARBA" id="ARBA00023274"/>
    </source>
</evidence>
<evidence type="ECO:0000313" key="10">
    <source>
        <dbReference type="Proteomes" id="UP000193986"/>
    </source>
</evidence>
<feature type="domain" description="RNA-binding S4" evidence="8">
    <location>
        <begin position="148"/>
        <end position="206"/>
    </location>
</feature>
<evidence type="ECO:0000256" key="4">
    <source>
        <dbReference type="ARBA" id="ARBA00022980"/>
    </source>
</evidence>
<dbReference type="InterPro" id="IPR036986">
    <property type="entry name" value="S4_RNA-bd_sf"/>
</dbReference>
<keyword evidence="2" id="KW-0699">rRNA-binding</keyword>
<dbReference type="GO" id="GO:0003735">
    <property type="term" value="F:structural constituent of ribosome"/>
    <property type="evidence" value="ECO:0007669"/>
    <property type="project" value="TreeGrafter"/>
</dbReference>